<gene>
    <name evidence="2" type="ORF">M407DRAFT_20133</name>
</gene>
<reference evidence="2 3" key="1">
    <citation type="submission" date="2014-04" db="EMBL/GenBank/DDBJ databases">
        <authorList>
            <consortium name="DOE Joint Genome Institute"/>
            <person name="Kuo A."/>
            <person name="Girlanda M."/>
            <person name="Perotto S."/>
            <person name="Kohler A."/>
            <person name="Nagy L.G."/>
            <person name="Floudas D."/>
            <person name="Copeland A."/>
            <person name="Barry K.W."/>
            <person name="Cichocki N."/>
            <person name="Veneault-Fourrey C."/>
            <person name="LaButti K."/>
            <person name="Lindquist E.A."/>
            <person name="Lipzen A."/>
            <person name="Lundell T."/>
            <person name="Morin E."/>
            <person name="Murat C."/>
            <person name="Sun H."/>
            <person name="Tunlid A."/>
            <person name="Henrissat B."/>
            <person name="Grigoriev I.V."/>
            <person name="Hibbett D.S."/>
            <person name="Martin F."/>
            <person name="Nordberg H.P."/>
            <person name="Cantor M.N."/>
            <person name="Hua S.X."/>
        </authorList>
    </citation>
    <scope>NUCLEOTIDE SEQUENCE [LARGE SCALE GENOMIC DNA]</scope>
    <source>
        <strain evidence="2 3">MUT 4182</strain>
    </source>
</reference>
<dbReference type="Proteomes" id="UP000054248">
    <property type="component" value="Unassembled WGS sequence"/>
</dbReference>
<evidence type="ECO:0000313" key="3">
    <source>
        <dbReference type="Proteomes" id="UP000054248"/>
    </source>
</evidence>
<evidence type="ECO:0000313" key="2">
    <source>
        <dbReference type="EMBL" id="KIO30806.1"/>
    </source>
</evidence>
<dbReference type="AlphaFoldDB" id="A0A0C3QQK5"/>
<dbReference type="OrthoDB" id="3294443at2759"/>
<dbReference type="HOGENOM" id="CLU_1662100_0_0_1"/>
<feature type="compositionally biased region" description="Basic and acidic residues" evidence="1">
    <location>
        <begin position="149"/>
        <end position="159"/>
    </location>
</feature>
<evidence type="ECO:0000256" key="1">
    <source>
        <dbReference type="SAM" id="MobiDB-lite"/>
    </source>
</evidence>
<feature type="compositionally biased region" description="Low complexity" evidence="1">
    <location>
        <begin position="37"/>
        <end position="46"/>
    </location>
</feature>
<protein>
    <submittedName>
        <fullName evidence="2">Uncharacterized protein</fullName>
    </submittedName>
</protein>
<reference evidence="3" key="2">
    <citation type="submission" date="2015-01" db="EMBL/GenBank/DDBJ databases">
        <title>Evolutionary Origins and Diversification of the Mycorrhizal Mutualists.</title>
        <authorList>
            <consortium name="DOE Joint Genome Institute"/>
            <consortium name="Mycorrhizal Genomics Consortium"/>
            <person name="Kohler A."/>
            <person name="Kuo A."/>
            <person name="Nagy L.G."/>
            <person name="Floudas D."/>
            <person name="Copeland A."/>
            <person name="Barry K.W."/>
            <person name="Cichocki N."/>
            <person name="Veneault-Fourrey C."/>
            <person name="LaButti K."/>
            <person name="Lindquist E.A."/>
            <person name="Lipzen A."/>
            <person name="Lundell T."/>
            <person name="Morin E."/>
            <person name="Murat C."/>
            <person name="Riley R."/>
            <person name="Ohm R."/>
            <person name="Sun H."/>
            <person name="Tunlid A."/>
            <person name="Henrissat B."/>
            <person name="Grigoriev I.V."/>
            <person name="Hibbett D.S."/>
            <person name="Martin F."/>
        </authorList>
    </citation>
    <scope>NUCLEOTIDE SEQUENCE [LARGE SCALE GENOMIC DNA]</scope>
    <source>
        <strain evidence="3">MUT 4182</strain>
    </source>
</reference>
<dbReference type="EMBL" id="KN822968">
    <property type="protein sequence ID" value="KIO30806.1"/>
    <property type="molecule type" value="Genomic_DNA"/>
</dbReference>
<proteinExistence type="predicted"/>
<feature type="region of interest" description="Disordered" evidence="1">
    <location>
        <begin position="129"/>
        <end position="159"/>
    </location>
</feature>
<keyword evidence="3" id="KW-1185">Reference proteome</keyword>
<feature type="region of interest" description="Disordered" evidence="1">
    <location>
        <begin position="1"/>
        <end position="55"/>
    </location>
</feature>
<sequence length="159" mass="17616">MSTTPDGADPDDAAGSEPEYPPYLSNQGMRDKHSETAPARPLPASRSPRRSFNSSDVYKGTIDLFDIIRLPFYHHHLSPLLPIMSQWTNSRSSSKTDHLAVADVDKASPPPDAAQKALPAEGCIQARPEKRAERCQNDGEEAPNRLGRSRGDFHIWKLK</sequence>
<organism evidence="2 3">
    <name type="scientific">Tulasnella calospora MUT 4182</name>
    <dbReference type="NCBI Taxonomy" id="1051891"/>
    <lineage>
        <taxon>Eukaryota</taxon>
        <taxon>Fungi</taxon>
        <taxon>Dikarya</taxon>
        <taxon>Basidiomycota</taxon>
        <taxon>Agaricomycotina</taxon>
        <taxon>Agaricomycetes</taxon>
        <taxon>Cantharellales</taxon>
        <taxon>Tulasnellaceae</taxon>
        <taxon>Tulasnella</taxon>
    </lineage>
</organism>
<name>A0A0C3QQK5_9AGAM</name>
<accession>A0A0C3QQK5</accession>